<dbReference type="PANTHER" id="PTHR10937">
    <property type="entry name" value="GLUCOSAMINE--FRUCTOSE-6-PHOSPHATE AMINOTRANSFERASE, ISOMERIZING"/>
    <property type="match status" value="1"/>
</dbReference>
<dbReference type="InterPro" id="IPR046348">
    <property type="entry name" value="SIS_dom_sf"/>
</dbReference>
<dbReference type="SUPFAM" id="SSF53697">
    <property type="entry name" value="SIS domain"/>
    <property type="match status" value="1"/>
</dbReference>
<sequence length="340" mass="36258">MTTCMWKEMREGAAAIARQADKQDARYAELGARLRHTDPHALVTVARGSSDHASAYLAYLTMLRLGRLSVSLPMSLVTLYDAPLDVAGTVAVAVSQSGRSPDVVEPIKRFRQGRAQTIALVNDAASPLAEAAEWTLPLEAGPEYAVAATKSYIASLAAGARLVAHWADDAQLLNGLAALPDNLAKAQEVDWSHGVEVLQQAERIMVVGRGLTLPVALEAALKCKETAAIQAEAFSGAEIKHGPMALIDEGYPLLIFAPRGPAQAGLIKLAEEMRARGAKVLLAAPTDVAERELTLPLGPVPELDPIAAVTAFYPMVEALARARGYDPDQPRHLNKVTLTR</sequence>
<evidence type="ECO:0000259" key="2">
    <source>
        <dbReference type="PROSITE" id="PS51464"/>
    </source>
</evidence>
<dbReference type="Gene3D" id="3.40.50.10490">
    <property type="entry name" value="Glucose-6-phosphate isomerase like protein, domain 1"/>
    <property type="match status" value="2"/>
</dbReference>
<dbReference type="InterPro" id="IPR035466">
    <property type="entry name" value="GlmS/AgaS_SIS"/>
</dbReference>
<dbReference type="CDD" id="cd05009">
    <property type="entry name" value="SIS_GlmS_GlmD_2"/>
    <property type="match status" value="1"/>
</dbReference>
<reference evidence="4" key="1">
    <citation type="journal article" date="2019" name="Int. J. Syst. Evol. Microbiol.">
        <title>The Global Catalogue of Microorganisms (GCM) 10K type strain sequencing project: providing services to taxonomists for standard genome sequencing and annotation.</title>
        <authorList>
            <consortium name="The Broad Institute Genomics Platform"/>
            <consortium name="The Broad Institute Genome Sequencing Center for Infectious Disease"/>
            <person name="Wu L."/>
            <person name="Ma J."/>
        </authorList>
    </citation>
    <scope>NUCLEOTIDE SEQUENCE [LARGE SCALE GENOMIC DNA]</scope>
    <source>
        <strain evidence="4">NBRC 110044</strain>
    </source>
</reference>
<name>A0ABQ5YI58_9NEIS</name>
<proteinExistence type="predicted"/>
<dbReference type="Proteomes" id="UP001156706">
    <property type="component" value="Unassembled WGS sequence"/>
</dbReference>
<evidence type="ECO:0000313" key="3">
    <source>
        <dbReference type="EMBL" id="GLR14143.1"/>
    </source>
</evidence>
<evidence type="ECO:0000313" key="4">
    <source>
        <dbReference type="Proteomes" id="UP001156706"/>
    </source>
</evidence>
<dbReference type="GO" id="GO:0008483">
    <property type="term" value="F:transaminase activity"/>
    <property type="evidence" value="ECO:0007669"/>
    <property type="project" value="UniProtKB-KW"/>
</dbReference>
<dbReference type="EMBL" id="BSOG01000003">
    <property type="protein sequence ID" value="GLR14143.1"/>
    <property type="molecule type" value="Genomic_DNA"/>
</dbReference>
<dbReference type="PROSITE" id="PS51464">
    <property type="entry name" value="SIS"/>
    <property type="match status" value="2"/>
</dbReference>
<gene>
    <name evidence="3" type="ORF">GCM10007907_29330</name>
</gene>
<comment type="caution">
    <text evidence="3">The sequence shown here is derived from an EMBL/GenBank/DDBJ whole genome shotgun (WGS) entry which is preliminary data.</text>
</comment>
<dbReference type="CDD" id="cd05008">
    <property type="entry name" value="SIS_GlmS_GlmD_1"/>
    <property type="match status" value="1"/>
</dbReference>
<keyword evidence="3" id="KW-0032">Aminotransferase</keyword>
<keyword evidence="4" id="KW-1185">Reference proteome</keyword>
<organism evidence="3 4">
    <name type="scientific">Chitinimonas prasina</name>
    <dbReference type="NCBI Taxonomy" id="1434937"/>
    <lineage>
        <taxon>Bacteria</taxon>
        <taxon>Pseudomonadati</taxon>
        <taxon>Pseudomonadota</taxon>
        <taxon>Betaproteobacteria</taxon>
        <taxon>Neisseriales</taxon>
        <taxon>Chitinibacteraceae</taxon>
        <taxon>Chitinimonas</taxon>
    </lineage>
</organism>
<feature type="domain" description="SIS" evidence="2">
    <location>
        <begin position="194"/>
        <end position="330"/>
    </location>
</feature>
<keyword evidence="1" id="KW-0677">Repeat</keyword>
<dbReference type="Pfam" id="PF01380">
    <property type="entry name" value="SIS"/>
    <property type="match status" value="2"/>
</dbReference>
<protein>
    <submittedName>
        <fullName evidence="3">Aminotransferase</fullName>
    </submittedName>
</protein>
<dbReference type="PANTHER" id="PTHR10937:SF8">
    <property type="entry name" value="AMINOTRANSFERASE-RELATED"/>
    <property type="match status" value="1"/>
</dbReference>
<dbReference type="InterPro" id="IPR001347">
    <property type="entry name" value="SIS_dom"/>
</dbReference>
<feature type="domain" description="SIS" evidence="2">
    <location>
        <begin position="30"/>
        <end position="178"/>
    </location>
</feature>
<evidence type="ECO:0000256" key="1">
    <source>
        <dbReference type="ARBA" id="ARBA00022737"/>
    </source>
</evidence>
<dbReference type="InterPro" id="IPR035490">
    <property type="entry name" value="GlmS/FrlB_SIS"/>
</dbReference>
<keyword evidence="3" id="KW-0808">Transferase</keyword>
<dbReference type="RefSeq" id="WP_308447045.1">
    <property type="nucleotide sequence ID" value="NZ_BSOG01000003.1"/>
</dbReference>
<accession>A0ABQ5YI58</accession>